<evidence type="ECO:0000313" key="2">
    <source>
        <dbReference type="EnsemblPlants" id="KQL00838"/>
    </source>
</evidence>
<reference evidence="2" key="2">
    <citation type="submission" date="2018-08" db="UniProtKB">
        <authorList>
            <consortium name="EnsemblPlants"/>
        </authorList>
    </citation>
    <scope>IDENTIFICATION</scope>
    <source>
        <strain evidence="2">Yugu1</strain>
    </source>
</reference>
<evidence type="ECO:0000313" key="3">
    <source>
        <dbReference type="Proteomes" id="UP000004995"/>
    </source>
</evidence>
<protein>
    <submittedName>
        <fullName evidence="2">Uncharacterized protein</fullName>
    </submittedName>
</protein>
<dbReference type="HOGENOM" id="CLU_2337577_0_0_1"/>
<dbReference type="Proteomes" id="UP000004995">
    <property type="component" value="Unassembled WGS sequence"/>
</dbReference>
<dbReference type="EMBL" id="AGNK02003574">
    <property type="status" value="NOT_ANNOTATED_CDS"/>
    <property type="molecule type" value="Genomic_DNA"/>
</dbReference>
<reference evidence="3" key="1">
    <citation type="journal article" date="2012" name="Nat. Biotechnol.">
        <title>Reference genome sequence of the model plant Setaria.</title>
        <authorList>
            <person name="Bennetzen J.L."/>
            <person name="Schmutz J."/>
            <person name="Wang H."/>
            <person name="Percifield R."/>
            <person name="Hawkins J."/>
            <person name="Pontaroli A.C."/>
            <person name="Estep M."/>
            <person name="Feng L."/>
            <person name="Vaughn J.N."/>
            <person name="Grimwood J."/>
            <person name="Jenkins J."/>
            <person name="Barry K."/>
            <person name="Lindquist E."/>
            <person name="Hellsten U."/>
            <person name="Deshpande S."/>
            <person name="Wang X."/>
            <person name="Wu X."/>
            <person name="Mitros T."/>
            <person name="Triplett J."/>
            <person name="Yang X."/>
            <person name="Ye C.Y."/>
            <person name="Mauro-Herrera M."/>
            <person name="Wang L."/>
            <person name="Li P."/>
            <person name="Sharma M."/>
            <person name="Sharma R."/>
            <person name="Ronald P.C."/>
            <person name="Panaud O."/>
            <person name="Kellogg E.A."/>
            <person name="Brutnell T.P."/>
            <person name="Doust A.N."/>
            <person name="Tuskan G.A."/>
            <person name="Rokhsar D."/>
            <person name="Devos K.M."/>
        </authorList>
    </citation>
    <scope>NUCLEOTIDE SEQUENCE [LARGE SCALE GENOMIC DNA]</scope>
    <source>
        <strain evidence="3">cv. Yugu1</strain>
    </source>
</reference>
<dbReference type="AlphaFoldDB" id="K3YKF1"/>
<proteinExistence type="predicted"/>
<dbReference type="InParanoid" id="K3YKF1"/>
<organism evidence="2 3">
    <name type="scientific">Setaria italica</name>
    <name type="common">Foxtail millet</name>
    <name type="synonym">Panicum italicum</name>
    <dbReference type="NCBI Taxonomy" id="4555"/>
    <lineage>
        <taxon>Eukaryota</taxon>
        <taxon>Viridiplantae</taxon>
        <taxon>Streptophyta</taxon>
        <taxon>Embryophyta</taxon>
        <taxon>Tracheophyta</taxon>
        <taxon>Spermatophyta</taxon>
        <taxon>Magnoliopsida</taxon>
        <taxon>Liliopsida</taxon>
        <taxon>Poales</taxon>
        <taxon>Poaceae</taxon>
        <taxon>PACMAD clade</taxon>
        <taxon>Panicoideae</taxon>
        <taxon>Panicodae</taxon>
        <taxon>Paniceae</taxon>
        <taxon>Cenchrinae</taxon>
        <taxon>Setaria</taxon>
    </lineage>
</organism>
<feature type="region of interest" description="Disordered" evidence="1">
    <location>
        <begin position="1"/>
        <end position="23"/>
    </location>
</feature>
<keyword evidence="3" id="KW-1185">Reference proteome</keyword>
<name>K3YKF1_SETIT</name>
<feature type="region of interest" description="Disordered" evidence="1">
    <location>
        <begin position="49"/>
        <end position="98"/>
    </location>
</feature>
<feature type="compositionally biased region" description="Polar residues" evidence="1">
    <location>
        <begin position="1"/>
        <end position="11"/>
    </location>
</feature>
<dbReference type="Gramene" id="KQL00838">
    <property type="protein sequence ID" value="KQL00838"/>
    <property type="gene ID" value="SETIT_014720mg"/>
</dbReference>
<evidence type="ECO:0000256" key="1">
    <source>
        <dbReference type="SAM" id="MobiDB-lite"/>
    </source>
</evidence>
<accession>K3YKF1</accession>
<sequence length="98" mass="10782">MAHNFSPQDLNQPPPSNSTPRLFLINPTRATTTTAEQVRSLPTLSILASNESRARTSAARHGHAARTRAPSCGEAPTPQGDIFHPRKFRHKSESRLMV</sequence>
<dbReference type="EnsemblPlants" id="KQL00838">
    <property type="protein sequence ID" value="KQL00838"/>
    <property type="gene ID" value="SETIT_014720mg"/>
</dbReference>